<evidence type="ECO:0000313" key="3">
    <source>
        <dbReference type="Proteomes" id="UP001152622"/>
    </source>
</evidence>
<accession>A0A9Q1G6C0</accession>
<reference evidence="2" key="1">
    <citation type="journal article" date="2023" name="Science">
        <title>Genome structures resolve the early diversification of teleost fishes.</title>
        <authorList>
            <person name="Parey E."/>
            <person name="Louis A."/>
            <person name="Montfort J."/>
            <person name="Bouchez O."/>
            <person name="Roques C."/>
            <person name="Iampietro C."/>
            <person name="Lluch J."/>
            <person name="Castinel A."/>
            <person name="Donnadieu C."/>
            <person name="Desvignes T."/>
            <person name="Floi Bucao C."/>
            <person name="Jouanno E."/>
            <person name="Wen M."/>
            <person name="Mejri S."/>
            <person name="Dirks R."/>
            <person name="Jansen H."/>
            <person name="Henkel C."/>
            <person name="Chen W.J."/>
            <person name="Zahm M."/>
            <person name="Cabau C."/>
            <person name="Klopp C."/>
            <person name="Thompson A.W."/>
            <person name="Robinson-Rechavi M."/>
            <person name="Braasch I."/>
            <person name="Lecointre G."/>
            <person name="Bobe J."/>
            <person name="Postlethwait J.H."/>
            <person name="Berthelot C."/>
            <person name="Roest Crollius H."/>
            <person name="Guiguen Y."/>
        </authorList>
    </citation>
    <scope>NUCLEOTIDE SEQUENCE</scope>
    <source>
        <strain evidence="2">WJC10195</strain>
    </source>
</reference>
<evidence type="ECO:0000256" key="1">
    <source>
        <dbReference type="SAM" id="MobiDB-lite"/>
    </source>
</evidence>
<organism evidence="2 3">
    <name type="scientific">Synaphobranchus kaupii</name>
    <name type="common">Kaup's arrowtooth eel</name>
    <dbReference type="NCBI Taxonomy" id="118154"/>
    <lineage>
        <taxon>Eukaryota</taxon>
        <taxon>Metazoa</taxon>
        <taxon>Chordata</taxon>
        <taxon>Craniata</taxon>
        <taxon>Vertebrata</taxon>
        <taxon>Euteleostomi</taxon>
        <taxon>Actinopterygii</taxon>
        <taxon>Neopterygii</taxon>
        <taxon>Teleostei</taxon>
        <taxon>Anguilliformes</taxon>
        <taxon>Synaphobranchidae</taxon>
        <taxon>Synaphobranchus</taxon>
    </lineage>
</organism>
<feature type="region of interest" description="Disordered" evidence="1">
    <location>
        <begin position="56"/>
        <end position="156"/>
    </location>
</feature>
<evidence type="ECO:0000313" key="2">
    <source>
        <dbReference type="EMBL" id="KAJ8376294.1"/>
    </source>
</evidence>
<keyword evidence="3" id="KW-1185">Reference proteome</keyword>
<comment type="caution">
    <text evidence="2">The sequence shown here is derived from an EMBL/GenBank/DDBJ whole genome shotgun (WGS) entry which is preliminary data.</text>
</comment>
<protein>
    <submittedName>
        <fullName evidence="2">Uncharacterized protein</fullName>
    </submittedName>
</protein>
<proteinExistence type="predicted"/>
<dbReference type="AlphaFoldDB" id="A0A9Q1G6C0"/>
<dbReference type="Proteomes" id="UP001152622">
    <property type="component" value="Chromosome 2"/>
</dbReference>
<dbReference type="EMBL" id="JAINUF010000002">
    <property type="protein sequence ID" value="KAJ8376294.1"/>
    <property type="molecule type" value="Genomic_DNA"/>
</dbReference>
<sequence>MEIKQMEIPNTARAISPHVMSNDAITTAGSLSAQSVEHRLGPNRLEVAGLSQGLAYKAPGKPASRIASHPLQPWDGAGSGQIGSKGCAREGRSSRRYSQNSADDLARNAAVRGIRGPEGRKAGRPLRAPWPQLSSSRARKGPLLNLPQAAADCPQA</sequence>
<name>A0A9Q1G6C0_SYNKA</name>
<gene>
    <name evidence="2" type="ORF">SKAU_G00068740</name>
</gene>